<organism evidence="9 10">
    <name type="scientific">Alkalimonas cellulosilytica</name>
    <dbReference type="NCBI Taxonomy" id="3058395"/>
    <lineage>
        <taxon>Bacteria</taxon>
        <taxon>Pseudomonadati</taxon>
        <taxon>Pseudomonadota</taxon>
        <taxon>Gammaproteobacteria</taxon>
        <taxon>Alkalimonas</taxon>
    </lineage>
</organism>
<accession>A0ABU7J1L8</accession>
<comment type="subcellular location">
    <subcellularLocation>
        <location evidence="1">Endomembrane system</location>
        <topology evidence="1">Multi-pass membrane protein</topology>
    </subcellularLocation>
</comment>
<evidence type="ECO:0000313" key="10">
    <source>
        <dbReference type="Proteomes" id="UP001336314"/>
    </source>
</evidence>
<keyword evidence="5" id="KW-0443">Lipid metabolism</keyword>
<dbReference type="EC" id="1.-.-.-" evidence="9"/>
<evidence type="ECO:0000256" key="3">
    <source>
        <dbReference type="ARBA" id="ARBA00022989"/>
    </source>
</evidence>
<dbReference type="EMBL" id="JAUHLI010000001">
    <property type="protein sequence ID" value="MEE2000165.1"/>
    <property type="molecule type" value="Genomic_DNA"/>
</dbReference>
<feature type="transmembrane region" description="Helical" evidence="7">
    <location>
        <begin position="6"/>
        <end position="26"/>
    </location>
</feature>
<feature type="transmembrane region" description="Helical" evidence="7">
    <location>
        <begin position="38"/>
        <end position="64"/>
    </location>
</feature>
<dbReference type="PANTHER" id="PTHR21624:SF1">
    <property type="entry name" value="ALKYLGLYCEROL MONOOXYGENASE"/>
    <property type="match status" value="1"/>
</dbReference>
<keyword evidence="6 7" id="KW-0472">Membrane</keyword>
<dbReference type="Proteomes" id="UP001336314">
    <property type="component" value="Unassembled WGS sequence"/>
</dbReference>
<proteinExistence type="predicted"/>
<name>A0ABU7J1L8_9GAMM</name>
<keyword evidence="10" id="KW-1185">Reference proteome</keyword>
<evidence type="ECO:0000256" key="6">
    <source>
        <dbReference type="ARBA" id="ARBA00023136"/>
    </source>
</evidence>
<dbReference type="Pfam" id="PF04116">
    <property type="entry name" value="FA_hydroxylase"/>
    <property type="match status" value="1"/>
</dbReference>
<feature type="transmembrane region" description="Helical" evidence="7">
    <location>
        <begin position="136"/>
        <end position="162"/>
    </location>
</feature>
<dbReference type="PANTHER" id="PTHR21624">
    <property type="entry name" value="STEROL DESATURASE-RELATED PROTEIN"/>
    <property type="match status" value="1"/>
</dbReference>
<feature type="domain" description="Fatty acid hydroxylase" evidence="8">
    <location>
        <begin position="82"/>
        <end position="215"/>
    </location>
</feature>
<evidence type="ECO:0000256" key="1">
    <source>
        <dbReference type="ARBA" id="ARBA00004127"/>
    </source>
</evidence>
<evidence type="ECO:0000313" key="9">
    <source>
        <dbReference type="EMBL" id="MEE2000165.1"/>
    </source>
</evidence>
<evidence type="ECO:0000259" key="8">
    <source>
        <dbReference type="Pfam" id="PF04116"/>
    </source>
</evidence>
<keyword evidence="4 9" id="KW-0560">Oxidoreductase</keyword>
<comment type="caution">
    <text evidence="9">The sequence shown here is derived from an EMBL/GenBank/DDBJ whole genome shotgun (WGS) entry which is preliminary data.</text>
</comment>
<dbReference type="InterPro" id="IPR051689">
    <property type="entry name" value="Sterol_desaturase/TMEM195"/>
</dbReference>
<keyword evidence="3 7" id="KW-1133">Transmembrane helix</keyword>
<evidence type="ECO:0000256" key="5">
    <source>
        <dbReference type="ARBA" id="ARBA00023098"/>
    </source>
</evidence>
<feature type="transmembrane region" description="Helical" evidence="7">
    <location>
        <begin position="76"/>
        <end position="95"/>
    </location>
</feature>
<evidence type="ECO:0000256" key="7">
    <source>
        <dbReference type="SAM" id="Phobius"/>
    </source>
</evidence>
<reference evidence="9 10" key="1">
    <citation type="submission" date="2023-07" db="EMBL/GenBank/DDBJ databases">
        <title>Alkalimonas sp., MEB108 novel, alkaliphilic bacterium isolated from Lonar Lake, India.</title>
        <authorList>
            <person name="Joshi A."/>
            <person name="Thite S."/>
        </authorList>
    </citation>
    <scope>NUCLEOTIDE SEQUENCE [LARGE SCALE GENOMIC DNA]</scope>
    <source>
        <strain evidence="9 10">MEB108</strain>
    </source>
</reference>
<keyword evidence="2 7" id="KW-0812">Transmembrane</keyword>
<evidence type="ECO:0000256" key="4">
    <source>
        <dbReference type="ARBA" id="ARBA00023002"/>
    </source>
</evidence>
<sequence>MPVEWILLALSPVFLGLVAFEWWYGLRLRRHWYRWRDTLANAVLALMHQAGELLALLVLMPFYWWLHQYRLFEIPLNGYTLVLAFVLQDFLYYWFHRASHHIRWFWASHIVHHSSRELNLSTAFRQSLMYPVSGMWLFWLPMMLLGFSPWLVLAVVSLNLAFQFFVHTQAIQHLGWLEWVLNTPSHHRVHHACNAKYIDKNFAGVLIVWDRLFGTFQPEDQTEPCRYGITTNFQSNNPLVITFDEWRLMWLDWQQAPDWRSRWAVLSGAPAKAEALLTVPAEKELQPAETSECMDEKKEKSLT</sequence>
<evidence type="ECO:0000256" key="2">
    <source>
        <dbReference type="ARBA" id="ARBA00022692"/>
    </source>
</evidence>
<dbReference type="InterPro" id="IPR006694">
    <property type="entry name" value="Fatty_acid_hydroxylase"/>
</dbReference>
<gene>
    <name evidence="9" type="ORF">QWY20_01760</name>
</gene>
<protein>
    <submittedName>
        <fullName evidence="9">Sterol desaturase family protein</fullName>
        <ecNumber evidence="9">1.-.-.-</ecNumber>
    </submittedName>
</protein>
<dbReference type="GO" id="GO:0016491">
    <property type="term" value="F:oxidoreductase activity"/>
    <property type="evidence" value="ECO:0007669"/>
    <property type="project" value="UniProtKB-KW"/>
</dbReference>